<sequence>MKTSGLAILFFCTLAGMTRAAPLLPRLGGVPFVTGMVLFNPGTPFVEKMIMEPREVGWMLRGITPALEFIKAIGRAIHPGELIADLNLSTKSLKNNDPHFSELVLQTLNKIRNQAGKGNNLHHQLRWENEKTADIPAEIKAAAKATTNEAHQFKPPAKVDYQAHAAAAAA</sequence>
<reference evidence="2 3" key="1">
    <citation type="submission" date="2019-05" db="EMBL/GenBank/DDBJ databases">
        <title>Emergence of the Ug99 lineage of the wheat stem rust pathogen through somatic hybridization.</title>
        <authorList>
            <person name="Li F."/>
            <person name="Upadhyaya N.M."/>
            <person name="Sperschneider J."/>
            <person name="Matny O."/>
            <person name="Nguyen-Phuc H."/>
            <person name="Mago R."/>
            <person name="Raley C."/>
            <person name="Miller M.E."/>
            <person name="Silverstein K.A.T."/>
            <person name="Henningsen E."/>
            <person name="Hirsch C.D."/>
            <person name="Visser B."/>
            <person name="Pretorius Z.A."/>
            <person name="Steffenson B.J."/>
            <person name="Schwessinger B."/>
            <person name="Dodds P.N."/>
            <person name="Figueroa M."/>
        </authorList>
    </citation>
    <scope>NUCLEOTIDE SEQUENCE [LARGE SCALE GENOMIC DNA]</scope>
    <source>
        <strain evidence="2">21-0</strain>
    </source>
</reference>
<comment type="caution">
    <text evidence="2">The sequence shown here is derived from an EMBL/GenBank/DDBJ whole genome shotgun (WGS) entry which is preliminary data.</text>
</comment>
<gene>
    <name evidence="2" type="ORF">PGT21_035120</name>
</gene>
<name>A0A5B0N7R6_PUCGR</name>
<evidence type="ECO:0000313" key="2">
    <source>
        <dbReference type="EMBL" id="KAA1084756.1"/>
    </source>
</evidence>
<dbReference type="Proteomes" id="UP000324748">
    <property type="component" value="Unassembled WGS sequence"/>
</dbReference>
<accession>A0A5B0N7R6</accession>
<dbReference type="AlphaFoldDB" id="A0A5B0N7R6"/>
<proteinExistence type="predicted"/>
<protein>
    <submittedName>
        <fullName evidence="2">Uncharacterized protein</fullName>
    </submittedName>
</protein>
<evidence type="ECO:0000256" key="1">
    <source>
        <dbReference type="SAM" id="SignalP"/>
    </source>
</evidence>
<feature type="signal peptide" evidence="1">
    <location>
        <begin position="1"/>
        <end position="20"/>
    </location>
</feature>
<dbReference type="EMBL" id="VSWC01000118">
    <property type="protein sequence ID" value="KAA1084756.1"/>
    <property type="molecule type" value="Genomic_DNA"/>
</dbReference>
<organism evidence="2 3">
    <name type="scientific">Puccinia graminis f. sp. tritici</name>
    <dbReference type="NCBI Taxonomy" id="56615"/>
    <lineage>
        <taxon>Eukaryota</taxon>
        <taxon>Fungi</taxon>
        <taxon>Dikarya</taxon>
        <taxon>Basidiomycota</taxon>
        <taxon>Pucciniomycotina</taxon>
        <taxon>Pucciniomycetes</taxon>
        <taxon>Pucciniales</taxon>
        <taxon>Pucciniaceae</taxon>
        <taxon>Puccinia</taxon>
    </lineage>
</organism>
<keyword evidence="1" id="KW-0732">Signal</keyword>
<dbReference type="OrthoDB" id="2506924at2759"/>
<evidence type="ECO:0000313" key="3">
    <source>
        <dbReference type="Proteomes" id="UP000324748"/>
    </source>
</evidence>
<keyword evidence="3" id="KW-1185">Reference proteome</keyword>
<feature type="chain" id="PRO_5022659648" evidence="1">
    <location>
        <begin position="21"/>
        <end position="170"/>
    </location>
</feature>